<proteinExistence type="predicted"/>
<feature type="compositionally biased region" description="Low complexity" evidence="3">
    <location>
        <begin position="38"/>
        <end position="53"/>
    </location>
</feature>
<organism evidence="6 7">
    <name type="scientific">Chthoniobacter flavus Ellin428</name>
    <dbReference type="NCBI Taxonomy" id="497964"/>
    <lineage>
        <taxon>Bacteria</taxon>
        <taxon>Pseudomonadati</taxon>
        <taxon>Verrucomicrobiota</taxon>
        <taxon>Spartobacteria</taxon>
        <taxon>Chthoniobacterales</taxon>
        <taxon>Chthoniobacteraceae</taxon>
        <taxon>Chthoniobacter</taxon>
    </lineage>
</organism>
<dbReference type="GO" id="GO:0016810">
    <property type="term" value="F:hydrolase activity, acting on carbon-nitrogen (but not peptide) bonds"/>
    <property type="evidence" value="ECO:0007669"/>
    <property type="project" value="InterPro"/>
</dbReference>
<dbReference type="PANTHER" id="PTHR34216:SF3">
    <property type="entry name" value="POLY-BETA-1,6-N-ACETYL-D-GLUCOSAMINE N-DEACETYLASE"/>
    <property type="match status" value="1"/>
</dbReference>
<feature type="signal peptide" evidence="4">
    <location>
        <begin position="1"/>
        <end position="24"/>
    </location>
</feature>
<evidence type="ECO:0000256" key="3">
    <source>
        <dbReference type="SAM" id="MobiDB-lite"/>
    </source>
</evidence>
<sequence precursor="true">MKLLRLCVILAVVLCPACRKMPYAAYFHALVSPATPSPVQASSSATSSPASAPDLVAEGPAEPKIDRTAQVIILGYQRFVDKVKRPDTEITPPEFEGQMQALKDQGITVISLDDFQAWRHEQKSIPKRSALITIDDGYSSAYSVAWPILKKYGYPFTLFVYTDYVRGGPKAGGGSLSWEQLAELRDAGVAIESETVSHADLRRKKAGMTEAAYDQWLWNELHGSRTALEDHLGIKVNALALPYGAANDHVREVAAKAGYEMLFTVNGEKIGAGTPENALGRYLIQGNQPKIFTTATNFGGGVVASSRAAVAEEFTARDIHAQPANDATIADPNPLIKADLTRLGAIDSGSIGLRLSGVGPVAPRFDSQAKVLTYQAHGLAPGEYTAILTAKIAGKKVESRWSFKVEQPPQIATGPRHQ</sequence>
<keyword evidence="2 4" id="KW-0732">Signal</keyword>
<gene>
    <name evidence="6" type="ORF">CfE428DRAFT_2216</name>
</gene>
<dbReference type="EMBL" id="ABVL01000005">
    <property type="protein sequence ID" value="EDY20292.1"/>
    <property type="molecule type" value="Genomic_DNA"/>
</dbReference>
<protein>
    <submittedName>
        <fullName evidence="6">Polysaccharide deacetylase</fullName>
    </submittedName>
</protein>
<dbReference type="InterPro" id="IPR011330">
    <property type="entry name" value="Glyco_hydro/deAcase_b/a-brl"/>
</dbReference>
<accession>B4CZX8</accession>
<feature type="chain" id="PRO_5002800343" evidence="4">
    <location>
        <begin position="25"/>
        <end position="418"/>
    </location>
</feature>
<comment type="caution">
    <text evidence="6">The sequence shown here is derived from an EMBL/GenBank/DDBJ whole genome shotgun (WGS) entry which is preliminary data.</text>
</comment>
<dbReference type="Gene3D" id="3.20.20.370">
    <property type="entry name" value="Glycoside hydrolase/deacetylase"/>
    <property type="match status" value="1"/>
</dbReference>
<evidence type="ECO:0000256" key="2">
    <source>
        <dbReference type="ARBA" id="ARBA00022729"/>
    </source>
</evidence>
<dbReference type="RefSeq" id="WP_006979541.1">
    <property type="nucleotide sequence ID" value="NZ_ABVL01000005.1"/>
</dbReference>
<dbReference type="InParanoid" id="B4CZX8"/>
<name>B4CZX8_9BACT</name>
<dbReference type="AlphaFoldDB" id="B4CZX8"/>
<feature type="region of interest" description="Disordered" evidence="3">
    <location>
        <begin position="38"/>
        <end position="59"/>
    </location>
</feature>
<evidence type="ECO:0000256" key="4">
    <source>
        <dbReference type="SAM" id="SignalP"/>
    </source>
</evidence>
<dbReference type="PANTHER" id="PTHR34216">
    <property type="match status" value="1"/>
</dbReference>
<dbReference type="GO" id="GO:0005576">
    <property type="term" value="C:extracellular region"/>
    <property type="evidence" value="ECO:0007669"/>
    <property type="project" value="UniProtKB-SubCell"/>
</dbReference>
<reference evidence="6 7" key="1">
    <citation type="journal article" date="2011" name="J. Bacteriol.">
        <title>Genome sequence of Chthoniobacter flavus Ellin428, an aerobic heterotrophic soil bacterium.</title>
        <authorList>
            <person name="Kant R."/>
            <person name="van Passel M.W."/>
            <person name="Palva A."/>
            <person name="Lucas S."/>
            <person name="Lapidus A."/>
            <person name="Glavina Del Rio T."/>
            <person name="Dalin E."/>
            <person name="Tice H."/>
            <person name="Bruce D."/>
            <person name="Goodwin L."/>
            <person name="Pitluck S."/>
            <person name="Larimer F.W."/>
            <person name="Land M.L."/>
            <person name="Hauser L."/>
            <person name="Sangwan P."/>
            <person name="de Vos W.M."/>
            <person name="Janssen P.H."/>
            <person name="Smidt H."/>
        </authorList>
    </citation>
    <scope>NUCLEOTIDE SEQUENCE [LARGE SCALE GENOMIC DNA]</scope>
    <source>
        <strain evidence="6 7">Ellin428</strain>
    </source>
</reference>
<evidence type="ECO:0000259" key="5">
    <source>
        <dbReference type="PROSITE" id="PS51677"/>
    </source>
</evidence>
<keyword evidence="7" id="KW-1185">Reference proteome</keyword>
<dbReference type="eggNOG" id="COG0726">
    <property type="taxonomic scope" value="Bacteria"/>
</dbReference>
<dbReference type="Pfam" id="PF01522">
    <property type="entry name" value="Polysacc_deac_1"/>
    <property type="match status" value="1"/>
</dbReference>
<dbReference type="Proteomes" id="UP000005824">
    <property type="component" value="Unassembled WGS sequence"/>
</dbReference>
<dbReference type="InterPro" id="IPR002509">
    <property type="entry name" value="NODB_dom"/>
</dbReference>
<evidence type="ECO:0000313" key="6">
    <source>
        <dbReference type="EMBL" id="EDY20292.1"/>
    </source>
</evidence>
<feature type="domain" description="NodB homology" evidence="5">
    <location>
        <begin position="128"/>
        <end position="382"/>
    </location>
</feature>
<dbReference type="SUPFAM" id="SSF88713">
    <property type="entry name" value="Glycoside hydrolase/deacetylase"/>
    <property type="match status" value="1"/>
</dbReference>
<dbReference type="CDD" id="cd10973">
    <property type="entry name" value="CE4_DAC_u4_5s"/>
    <property type="match status" value="1"/>
</dbReference>
<dbReference type="InterPro" id="IPR051398">
    <property type="entry name" value="Polysacch_Deacetylase"/>
</dbReference>
<comment type="subcellular location">
    <subcellularLocation>
        <location evidence="1">Secreted</location>
    </subcellularLocation>
</comment>
<dbReference type="STRING" id="497964.CfE428DRAFT_2216"/>
<evidence type="ECO:0000313" key="7">
    <source>
        <dbReference type="Proteomes" id="UP000005824"/>
    </source>
</evidence>
<dbReference type="PROSITE" id="PS51677">
    <property type="entry name" value="NODB"/>
    <property type="match status" value="1"/>
</dbReference>
<evidence type="ECO:0000256" key="1">
    <source>
        <dbReference type="ARBA" id="ARBA00004613"/>
    </source>
</evidence>
<dbReference type="GO" id="GO:0005975">
    <property type="term" value="P:carbohydrate metabolic process"/>
    <property type="evidence" value="ECO:0007669"/>
    <property type="project" value="InterPro"/>
</dbReference>